<keyword evidence="2" id="KW-0158">Chromosome</keyword>
<comment type="subcellular location">
    <subcellularLocation>
        <location evidence="2">Nucleus</location>
    </subcellularLocation>
</comment>
<dbReference type="PROSITE" id="PS51504">
    <property type="entry name" value="H15"/>
    <property type="match status" value="1"/>
</dbReference>
<name>A0A3P8VE02_CYNSE</name>
<keyword evidence="6" id="KW-1185">Reference proteome</keyword>
<feature type="domain" description="H15" evidence="4">
    <location>
        <begin position="33"/>
        <end position="106"/>
    </location>
</feature>
<dbReference type="GeneTree" id="ENSGT00940000178224"/>
<dbReference type="Gene3D" id="1.10.10.10">
    <property type="entry name" value="Winged helix-like DNA-binding domain superfamily/Winged helix DNA-binding domain"/>
    <property type="match status" value="1"/>
</dbReference>
<dbReference type="CDD" id="cd00073">
    <property type="entry name" value="H15"/>
    <property type="match status" value="1"/>
</dbReference>
<dbReference type="GO" id="GO:0006334">
    <property type="term" value="P:nucleosome assembly"/>
    <property type="evidence" value="ECO:0007669"/>
    <property type="project" value="InterPro"/>
</dbReference>
<evidence type="ECO:0000313" key="5">
    <source>
        <dbReference type="Ensembl" id="ENSCSEP00000010695.1"/>
    </source>
</evidence>
<dbReference type="SUPFAM" id="SSF46785">
    <property type="entry name" value="Winged helix' DNA-binding domain"/>
    <property type="match status" value="1"/>
</dbReference>
<reference evidence="5" key="2">
    <citation type="submission" date="2025-08" db="UniProtKB">
        <authorList>
            <consortium name="Ensembl"/>
        </authorList>
    </citation>
    <scope>IDENTIFICATION</scope>
</reference>
<dbReference type="OMA" id="TITEVQH"/>
<evidence type="ECO:0000259" key="4">
    <source>
        <dbReference type="PROSITE" id="PS51504"/>
    </source>
</evidence>
<reference evidence="5 6" key="1">
    <citation type="journal article" date="2014" name="Nat. Genet.">
        <title>Whole-genome sequence of a flatfish provides insights into ZW sex chromosome evolution and adaptation to a benthic lifestyle.</title>
        <authorList>
            <person name="Chen S."/>
            <person name="Zhang G."/>
            <person name="Shao C."/>
            <person name="Huang Q."/>
            <person name="Liu G."/>
            <person name="Zhang P."/>
            <person name="Song W."/>
            <person name="An N."/>
            <person name="Chalopin D."/>
            <person name="Volff J.N."/>
            <person name="Hong Y."/>
            <person name="Li Q."/>
            <person name="Sha Z."/>
            <person name="Zhou H."/>
            <person name="Xie M."/>
            <person name="Yu Q."/>
            <person name="Liu Y."/>
            <person name="Xiang H."/>
            <person name="Wang N."/>
            <person name="Wu K."/>
            <person name="Yang C."/>
            <person name="Zhou Q."/>
            <person name="Liao X."/>
            <person name="Yang L."/>
            <person name="Hu Q."/>
            <person name="Zhang J."/>
            <person name="Meng L."/>
            <person name="Jin L."/>
            <person name="Tian Y."/>
            <person name="Lian J."/>
            <person name="Yang J."/>
            <person name="Miao G."/>
            <person name="Liu S."/>
            <person name="Liang Z."/>
            <person name="Yan F."/>
            <person name="Li Y."/>
            <person name="Sun B."/>
            <person name="Zhang H."/>
            <person name="Zhang J."/>
            <person name="Zhu Y."/>
            <person name="Du M."/>
            <person name="Zhao Y."/>
            <person name="Schartl M."/>
            <person name="Tang Q."/>
            <person name="Wang J."/>
        </authorList>
    </citation>
    <scope>NUCLEOTIDE SEQUENCE</scope>
</reference>
<dbReference type="Proteomes" id="UP000265120">
    <property type="component" value="Chromosome 19"/>
</dbReference>
<reference evidence="5" key="3">
    <citation type="submission" date="2025-09" db="UniProtKB">
        <authorList>
            <consortium name="Ensembl"/>
        </authorList>
    </citation>
    <scope>IDENTIFICATION</scope>
</reference>
<dbReference type="GO" id="GO:0000786">
    <property type="term" value="C:nucleosome"/>
    <property type="evidence" value="ECO:0007669"/>
    <property type="project" value="InterPro"/>
</dbReference>
<dbReference type="PRINTS" id="PR00624">
    <property type="entry name" value="HISTONEH5"/>
</dbReference>
<dbReference type="InterPro" id="IPR005818">
    <property type="entry name" value="Histone_H1/H5_H15"/>
</dbReference>
<accession>A0A3P8VE02</accession>
<evidence type="ECO:0000256" key="1">
    <source>
        <dbReference type="ARBA" id="ARBA00023125"/>
    </source>
</evidence>
<feature type="compositionally biased region" description="Low complexity" evidence="3">
    <location>
        <begin position="1"/>
        <end position="17"/>
    </location>
</feature>
<dbReference type="InterPro" id="IPR036388">
    <property type="entry name" value="WH-like_DNA-bd_sf"/>
</dbReference>
<comment type="similarity">
    <text evidence="2">Belongs to the histone H1/H5 family.</text>
</comment>
<evidence type="ECO:0000313" key="6">
    <source>
        <dbReference type="Proteomes" id="UP000265120"/>
    </source>
</evidence>
<dbReference type="GO" id="GO:0030527">
    <property type="term" value="F:structural constituent of chromatin"/>
    <property type="evidence" value="ECO:0007669"/>
    <property type="project" value="InterPro"/>
</dbReference>
<protein>
    <recommendedName>
        <fullName evidence="4">H15 domain-containing protein</fullName>
    </recommendedName>
</protein>
<dbReference type="Ensembl" id="ENSCSET00000010824.1">
    <property type="protein sequence ID" value="ENSCSEP00000010695.1"/>
    <property type="gene ID" value="ENSCSEG00000006863.1"/>
</dbReference>
<dbReference type="AlphaFoldDB" id="A0A3P8VE02"/>
<dbReference type="InterPro" id="IPR005819">
    <property type="entry name" value="H1/H5"/>
</dbReference>
<evidence type="ECO:0000256" key="3">
    <source>
        <dbReference type="SAM" id="MobiDB-lite"/>
    </source>
</evidence>
<dbReference type="GO" id="GO:0003677">
    <property type="term" value="F:DNA binding"/>
    <property type="evidence" value="ECO:0007669"/>
    <property type="project" value="UniProtKB-KW"/>
</dbReference>
<dbReference type="Pfam" id="PF00538">
    <property type="entry name" value="Linker_histone"/>
    <property type="match status" value="1"/>
</dbReference>
<dbReference type="GO" id="GO:0005634">
    <property type="term" value="C:nucleus"/>
    <property type="evidence" value="ECO:0007669"/>
    <property type="project" value="UniProtKB-SubCell"/>
</dbReference>
<dbReference type="SMART" id="SM00526">
    <property type="entry name" value="H15"/>
    <property type="match status" value="1"/>
</dbReference>
<dbReference type="STRING" id="244447.ENSCSEP00000010695"/>
<keyword evidence="1 2" id="KW-0238">DNA-binding</keyword>
<keyword evidence="2" id="KW-0539">Nucleus</keyword>
<feature type="compositionally biased region" description="Basic residues" evidence="3">
    <location>
        <begin position="18"/>
        <end position="28"/>
    </location>
</feature>
<dbReference type="InterPro" id="IPR036390">
    <property type="entry name" value="WH_DNA-bd_sf"/>
</dbReference>
<feature type="region of interest" description="Disordered" evidence="3">
    <location>
        <begin position="1"/>
        <end position="37"/>
    </location>
</feature>
<sequence length="126" mass="13228">MAEEVAAAAPAVQAKAAKSPKKKRAAPKKSKDAGSSLPKMVVAAVAESKERKGQSISGLKKILADKGVNVSKDNKRINRCVKNLVISGVLTQTKGIGASGSVKIAKKEFYKGFKYCCQTCTNSTTV</sequence>
<proteinExistence type="inferred from homology"/>
<dbReference type="InParanoid" id="A0A3P8VE02"/>
<evidence type="ECO:0000256" key="2">
    <source>
        <dbReference type="RuleBase" id="RU003894"/>
    </source>
</evidence>
<organism evidence="5 6">
    <name type="scientific">Cynoglossus semilaevis</name>
    <name type="common">Tongue sole</name>
    <dbReference type="NCBI Taxonomy" id="244447"/>
    <lineage>
        <taxon>Eukaryota</taxon>
        <taxon>Metazoa</taxon>
        <taxon>Chordata</taxon>
        <taxon>Craniata</taxon>
        <taxon>Vertebrata</taxon>
        <taxon>Euteleostomi</taxon>
        <taxon>Actinopterygii</taxon>
        <taxon>Neopterygii</taxon>
        <taxon>Teleostei</taxon>
        <taxon>Neoteleostei</taxon>
        <taxon>Acanthomorphata</taxon>
        <taxon>Carangaria</taxon>
        <taxon>Pleuronectiformes</taxon>
        <taxon>Pleuronectoidei</taxon>
        <taxon>Cynoglossidae</taxon>
        <taxon>Cynoglossinae</taxon>
        <taxon>Cynoglossus</taxon>
    </lineage>
</organism>